<proteinExistence type="predicted"/>
<evidence type="ECO:0000313" key="2">
    <source>
        <dbReference type="Proteomes" id="UP001057279"/>
    </source>
</evidence>
<gene>
    <name evidence="1" type="ORF">MJG53_013710</name>
</gene>
<keyword evidence="2" id="KW-1185">Reference proteome</keyword>
<comment type="caution">
    <text evidence="1">The sequence shown here is derived from an EMBL/GenBank/DDBJ whole genome shotgun (WGS) entry which is preliminary data.</text>
</comment>
<evidence type="ECO:0000313" key="1">
    <source>
        <dbReference type="EMBL" id="KAI4571604.1"/>
    </source>
</evidence>
<sequence>MKRRELSAVQSAVCPPAGGRDTWRDGPLPGPAALTRLGKGGERRRRGQRAGVAGLEGSPAPHPFHPHRIPLALDASHPPSARPPPPGLPSSLALPPQTAAQISNKTCFSLLTALCESVSPFAVESLGAPLAPAEGAPTLGEGAGTSAVGGGGGGGGRDGGGLSGPPLATAPRTPGLPPHLPLTTVGPASSCCSQRSFTASTSSRPLLRPGMATQVPTKVPQDPDPFYYDYDTVQTVGMTLATILFLLGILIILTQHANPVSRSFPPQMSPSGRLCLFITVGLILPTRGQISKEVVTPADPVTEITHVPTPAPDEEQGMEATPNQMETETQQTTETEVLLTTGQGTDKSTMQGSTPSKTKPPANPTQGSTPSKTRSPSRHERKDSILRQPGSKEDDPFFYDEDTLRKRGLMVAAVLFITGIVILTSGKCRQLPRLCWNRDR</sequence>
<dbReference type="Proteomes" id="UP001057279">
    <property type="component" value="Linkage Group LG16"/>
</dbReference>
<accession>A0ACB9UJP4</accession>
<organism evidence="1 2">
    <name type="scientific">Ovis ammon polii x Ovis aries</name>
    <dbReference type="NCBI Taxonomy" id="2918886"/>
    <lineage>
        <taxon>Eukaryota</taxon>
        <taxon>Metazoa</taxon>
        <taxon>Chordata</taxon>
        <taxon>Craniata</taxon>
        <taxon>Vertebrata</taxon>
        <taxon>Euteleostomi</taxon>
        <taxon>Mammalia</taxon>
        <taxon>Eutheria</taxon>
        <taxon>Laurasiatheria</taxon>
        <taxon>Artiodactyla</taxon>
        <taxon>Ruminantia</taxon>
        <taxon>Pecora</taxon>
        <taxon>Bovidae</taxon>
        <taxon>Caprinae</taxon>
        <taxon>Ovis</taxon>
    </lineage>
</organism>
<name>A0ACB9UJP4_9CETA</name>
<reference evidence="1" key="1">
    <citation type="submission" date="2022-03" db="EMBL/GenBank/DDBJ databases">
        <title>Genomic analyses of argali, domestic sheep and their hybrids provide insights into chromosomal evolution, heterosis and genetic basis of agronomic traits.</title>
        <authorList>
            <person name="Li M."/>
        </authorList>
    </citation>
    <scope>NUCLEOTIDE SEQUENCE</scope>
    <source>
        <strain evidence="1">F1 hybrid</strain>
    </source>
</reference>
<protein>
    <submittedName>
        <fullName evidence="1">Uncharacterized protein</fullName>
    </submittedName>
</protein>
<dbReference type="EMBL" id="CM043041">
    <property type="protein sequence ID" value="KAI4571604.1"/>
    <property type="molecule type" value="Genomic_DNA"/>
</dbReference>